<dbReference type="InterPro" id="IPR013083">
    <property type="entry name" value="Znf_RING/FYVE/PHD"/>
</dbReference>
<dbReference type="SUPFAM" id="SSF57850">
    <property type="entry name" value="RING/U-box"/>
    <property type="match status" value="1"/>
</dbReference>
<reference evidence="3" key="1">
    <citation type="submission" date="2013-11" db="EMBL/GenBank/DDBJ databases">
        <title>Genome sequence of the fusiform rust pathogen reveals effectors for host alternation and coevolution with pine.</title>
        <authorList>
            <consortium name="DOE Joint Genome Institute"/>
            <person name="Smith K."/>
            <person name="Pendleton A."/>
            <person name="Kubisiak T."/>
            <person name="Anderson C."/>
            <person name="Salamov A."/>
            <person name="Aerts A."/>
            <person name="Riley R."/>
            <person name="Clum A."/>
            <person name="Lindquist E."/>
            <person name="Ence D."/>
            <person name="Campbell M."/>
            <person name="Kronenberg Z."/>
            <person name="Feau N."/>
            <person name="Dhillon B."/>
            <person name="Hamelin R."/>
            <person name="Burleigh J."/>
            <person name="Smith J."/>
            <person name="Yandell M."/>
            <person name="Nelson C."/>
            <person name="Grigoriev I."/>
            <person name="Davis J."/>
        </authorList>
    </citation>
    <scope>NUCLEOTIDE SEQUENCE</scope>
    <source>
        <strain evidence="3">G11</strain>
    </source>
</reference>
<name>A0A9P6NLB0_9BASI</name>
<sequence>MHKRAHGDAPQRANYLWRVLQQIERDLLAVEEQHPLLMGVAKDDDRLERLADLFQQIKTALYQHTSEHHQEIRGVTAIEFGGNLLQNVSKLDTFLTIEREAGDSLLPRPKIEAKEQNDESVIERCMTFMLRNSFRYSTRAFKSLHICLICHGRFRSGQQLCAFPCHDQHEFHTACVKDWLRTTFRCPICCLSVDQQRSRDVSDRPIKRMRR</sequence>
<keyword evidence="1" id="KW-0862">Zinc</keyword>
<dbReference type="EMBL" id="MU167264">
    <property type="protein sequence ID" value="KAG0146224.1"/>
    <property type="molecule type" value="Genomic_DNA"/>
</dbReference>
<dbReference type="InterPro" id="IPR001841">
    <property type="entry name" value="Znf_RING"/>
</dbReference>
<keyword evidence="4" id="KW-1185">Reference proteome</keyword>
<dbReference type="Gene3D" id="3.30.40.10">
    <property type="entry name" value="Zinc/RING finger domain, C3HC4 (zinc finger)"/>
    <property type="match status" value="1"/>
</dbReference>
<dbReference type="PROSITE" id="PS50089">
    <property type="entry name" value="ZF_RING_2"/>
    <property type="match status" value="1"/>
</dbReference>
<dbReference type="Proteomes" id="UP000886653">
    <property type="component" value="Unassembled WGS sequence"/>
</dbReference>
<comment type="caution">
    <text evidence="3">The sequence shown here is derived from an EMBL/GenBank/DDBJ whole genome shotgun (WGS) entry which is preliminary data.</text>
</comment>
<accession>A0A9P6NLB0</accession>
<organism evidence="3 4">
    <name type="scientific">Cronartium quercuum f. sp. fusiforme G11</name>
    <dbReference type="NCBI Taxonomy" id="708437"/>
    <lineage>
        <taxon>Eukaryota</taxon>
        <taxon>Fungi</taxon>
        <taxon>Dikarya</taxon>
        <taxon>Basidiomycota</taxon>
        <taxon>Pucciniomycotina</taxon>
        <taxon>Pucciniomycetes</taxon>
        <taxon>Pucciniales</taxon>
        <taxon>Coleosporiaceae</taxon>
        <taxon>Cronartium</taxon>
    </lineage>
</organism>
<feature type="domain" description="RING-type" evidence="2">
    <location>
        <begin position="147"/>
        <end position="189"/>
    </location>
</feature>
<evidence type="ECO:0000313" key="4">
    <source>
        <dbReference type="Proteomes" id="UP000886653"/>
    </source>
</evidence>
<dbReference type="Pfam" id="PF13639">
    <property type="entry name" value="zf-RING_2"/>
    <property type="match status" value="1"/>
</dbReference>
<keyword evidence="1" id="KW-0479">Metal-binding</keyword>
<dbReference type="GO" id="GO:0008270">
    <property type="term" value="F:zinc ion binding"/>
    <property type="evidence" value="ECO:0007669"/>
    <property type="project" value="UniProtKB-KW"/>
</dbReference>
<protein>
    <recommendedName>
        <fullName evidence="2">RING-type domain-containing protein</fullName>
    </recommendedName>
</protein>
<gene>
    <name evidence="3" type="ORF">CROQUDRAFT_657712</name>
</gene>
<evidence type="ECO:0000259" key="2">
    <source>
        <dbReference type="PROSITE" id="PS50089"/>
    </source>
</evidence>
<evidence type="ECO:0000256" key="1">
    <source>
        <dbReference type="PROSITE-ProRule" id="PRU00175"/>
    </source>
</evidence>
<evidence type="ECO:0000313" key="3">
    <source>
        <dbReference type="EMBL" id="KAG0146224.1"/>
    </source>
</evidence>
<dbReference type="AlphaFoldDB" id="A0A9P6NLB0"/>
<keyword evidence="1" id="KW-0863">Zinc-finger</keyword>
<dbReference type="OrthoDB" id="411372at2759"/>
<proteinExistence type="predicted"/>